<organism evidence="1 2">
    <name type="scientific">Eretmocerus hayati</name>
    <dbReference type="NCBI Taxonomy" id="131215"/>
    <lineage>
        <taxon>Eukaryota</taxon>
        <taxon>Metazoa</taxon>
        <taxon>Ecdysozoa</taxon>
        <taxon>Arthropoda</taxon>
        <taxon>Hexapoda</taxon>
        <taxon>Insecta</taxon>
        <taxon>Pterygota</taxon>
        <taxon>Neoptera</taxon>
        <taxon>Endopterygota</taxon>
        <taxon>Hymenoptera</taxon>
        <taxon>Apocrita</taxon>
        <taxon>Proctotrupomorpha</taxon>
        <taxon>Chalcidoidea</taxon>
        <taxon>Aphelinidae</taxon>
        <taxon>Aphelininae</taxon>
        <taxon>Eretmocerus</taxon>
    </lineage>
</organism>
<evidence type="ECO:0000313" key="2">
    <source>
        <dbReference type="Proteomes" id="UP001239111"/>
    </source>
</evidence>
<dbReference type="Proteomes" id="UP001239111">
    <property type="component" value="Chromosome 2"/>
</dbReference>
<keyword evidence="2" id="KW-1185">Reference proteome</keyword>
<accession>A0ACC2P075</accession>
<reference evidence="1" key="1">
    <citation type="submission" date="2023-04" db="EMBL/GenBank/DDBJ databases">
        <title>A chromosome-level genome assembly of the parasitoid wasp Eretmocerus hayati.</title>
        <authorList>
            <person name="Zhong Y."/>
            <person name="Liu S."/>
            <person name="Liu Y."/>
        </authorList>
    </citation>
    <scope>NUCLEOTIDE SEQUENCE</scope>
    <source>
        <strain evidence="1">ZJU_SS_LIU_2023</strain>
    </source>
</reference>
<sequence>MERYQLPLLILPNLESSQTSWRVLATDPDCGVNAMVNYTLAAGTNVEQFVVRSDTGDICITAVLDRETVDYYELPVIATDRGGLSTTSIVRVLVGDVNDNRPIFNPREYNVTLRVDGPLNGSILRCAAVDLDSGSFGHITYGIASGNEAGIFRIDRASGEIFVARPSRLTRASIYLLNISASDAGGLKSAVDALVRITTVGQGEQSVSCDRPRYSISIKENVARNTFIGSVRDSNVLSGSGNVPNKFYFVKEEPDLSLEAGTGAIRTRLALDRETRDRYVLSVEARGGNSIGYCQVELIVEDVNDNPPAFSLASVRISVAESQPVRSVLYVARASDPDVTPLAAGLRYGLAQNGNELFTIDASNGELQLARRLDYESQHRHRLLISAHDGAGLSANLSLSVEVQDVNDNPPVFERNEYRVEVPEGSPVGSQVMQVTAVDLDTGNNARINYRLVGSGPFHVNANSGWVTLAERLDRESTDRYQLTLLATDNGTPAATATTSLLVSVLDENDNDPRFDRELYTFELAENLPSGASLGVVGASDPDLGDNALLRYALVQPDSSFAVDPDTGVITTREPLDREARAVHELVLEARDQGVPSRATRVQLRVSVLDVNDNSPEIVDPQGDVVSVREEQPAGTEVARVRAVDNDLGENATITYTILNDRDSDGYSVFSIDLISGMIKTKAVLDHEERSVYRLSVKASDAGKPMRHSVRALRVEVLALADNRPTFTSSSLTFTVREDTNIGQAVGSVSGAGPAGRVAYSVQSVRPRGVRAAFDVDRASGQLVVASQLDRESVSEHQLEIRLLDTTSLGNPQSAALSVRVLVEDANDNAPRWASDPLVLEVPELAAPGTPLCDASASDPDAGPNAELRYELVAERPAPESGSLSRFAIDSLTGRLSLAGRLDRESVTEHWIVVRASDRAVAPERRLASSLTIRVVVLDDNDNPPVFVAPLETRISVTSDLSPGAALSRVVAVDKDAGENGRVAYTISSGNEEGHFFLGYDSGVVSLARPMLQAHELEITASDHGSPPRRATIKLTFTTAEGQTSGPPRLLISSPVARISEGLGVGSDIMNVAGTAVSNQGNVTFSIPKGVALDKFSVSNSGIVSLRASLDREERAHYSVPVIARSSKLLDLTTLEIFVLDENDNNPEFRSGSCYTLTIPENQESAVVHTIAATDSDEGKNGEILYSIISGNTGSKFKLDSSSGELSASNLDRESTTKYTLTVSAKDRGRPSLETRCNITVIVLDVNDNAPIFLHNQYSEKKAQVNLVPGEVTLDNYEAASFTQGKYATTISEDVAPESSILQVRAFDPDHGANGKISYSIADESTWLFRVDNLTGVITTAGPLDREVQSFHSFVVSASDGGRSEARHANVPVEVYLSDVNDNPPSFDEYPFVGRVSPSAAPGSSVLRVRAHDPDATGPNSDIVYSFAPTSNEATDRFRIERNTGAVTVVGSLAHDEGREYRLELLAEDRGSPSLQARGLLLLRVGREKPTGPQLRFQNSTYEALIAENAMPDSAVVQLTAVRSDGRRQRVAYSIGAGDERGAFAVDELSGQVSVVAPRLLDAEHGISLASRCSATQPDCPVDPEERQGASLALTVVARSVPAGPDEPVLEAFAKVLVHLTDINDNAPVFAQSQYHASVLEGKTKGDFVAKVSASDLDQGANSRLMYHIVDGNPDNAFTIDPPHSGIVRTNIALDREVLEKYRLTVIAIDQGNPQLTGTTALSVRVIDINDNQPTFPEPKSILVAEGTNVGTILTTITANDVDSSPTLFYRFANTSYSEPFSIDRYGGRVILTNELDAESHSEYTVRVIASDGLHEATTELTVRVSDVNDNPPRFEHAAYVTTLSEDRGNIQEVLVVNATDKDLTRENNIVQYRLLNPMKGFTIHPLDGILSVNLTALLKPVSKEIDLTIIAEDSGKPQLSDTCSVVVRLNGLKSNIPEREYKISIREDTTKGTSLMKLDDIDLLDGMIVTGDEDENFEIIQGNLILAKTLDRETKDRYVIRLGAKDENSSKGSLAGDDPVTVIIGVDDVNDNYPRFLEEIGQVSLKEDSPLGHTVAVLRARDDDLVGSPAASLVYDITSGNEAGLFRIEKSSGAILVNASLDCDLSTEEQHLVATACDRDAERPLCTLTSLKICLEDVNDNSPQFAVSEYLEFVGENEPAGTQVFVARASDLDRGEFGALNYSIGSAAPAGLADVDDSWRLFAIDTASGAVSARTPFDYEQRSRYAFSVRATDHGGRSASVRVRVEVDSRDEFHPQFTERLYRFSVPALPGAVIGRVRATDRDKGPDGRVVYQIARQHPLIKLNRTSGSLSVRREVVRADLIAGLDRAARLTISASSGRQGSLSNTTVVELFLAGAEGSEFTSAGPTLSADGDGGYSGADMAVSAASGSTFADWALGLFVALLLLTLVFGSLLLMLLYARSRGHLRKKPVGSSSGGPKPALNLDGGNLTASNSYVDPSAFEGSIAARSVACGLPGRGGLLAPPKYDEIPAYGTSAHSGGTQPATASELSGSSASKSQRSCGGGTDSASDLSVHNTQEYLARLGIVEQPPTGLGLMIPGAPRRPPEALPLSDASSLRLHLSEDELAADADIATLIYGRIGESSRPSSSGLQSVTGPVTVAQPPPPGGPSMSGSLSSIVYSEEELTGSYNWDYLLDWGPQYQPLAHVFGEIARLKDDAVSVRSGNSSGSIKPRAPPPPPLLTCVAPNAGVRGPLAPRSPISHDPSAFPAAALSPSFSPSLSPLATRSPSISPLAPATMSRGQCSVNCMPIGDSQLAD</sequence>
<proteinExistence type="predicted"/>
<name>A0ACC2P075_9HYME</name>
<gene>
    <name evidence="1" type="ORF">QAD02_012526</name>
</gene>
<dbReference type="EMBL" id="CM056742">
    <property type="protein sequence ID" value="KAJ8676739.1"/>
    <property type="molecule type" value="Genomic_DNA"/>
</dbReference>
<protein>
    <submittedName>
        <fullName evidence="1">Uncharacterized protein</fullName>
    </submittedName>
</protein>
<comment type="caution">
    <text evidence="1">The sequence shown here is derived from an EMBL/GenBank/DDBJ whole genome shotgun (WGS) entry which is preliminary data.</text>
</comment>
<evidence type="ECO:0000313" key="1">
    <source>
        <dbReference type="EMBL" id="KAJ8676739.1"/>
    </source>
</evidence>